<sequence length="363" mass="41594">MATDKQERRQKFEGVFAKLRDDLVDRLKGENMPPEAVEWYRRNLDFNVPGGKLNRGMSVVDSVEILRGRGLTEDEYFKAALLGWCIELLQAFFLVSDDMMDHSITRRGQPCWYRVEGVGLIAINDAFMLEGAIYLLLKTHFREEPYYVHLLELFHDTTFQTEMGQLVDLITAPEDRIDLSQFSLKKHAFIVQYKTAYYSFYLSVALAMRVCGVPESYEVRGQTVRPYEVALSILLPLGEYFQIQDDFLDYAGTPEQIGKIGTDIVDNKCSWCVNVALAEATPEQRAVLDANYGRKDAEKEARVKEVYEAIGLRERYRVYEEEVKTRIDGLIASVPEPVGNVDGGVLKRGVFTAFLNKIYKRTK</sequence>
<dbReference type="PANTHER" id="PTHR11525:SF0">
    <property type="entry name" value="FARNESYL PYROPHOSPHATE SYNTHASE"/>
    <property type="match status" value="1"/>
</dbReference>
<evidence type="ECO:0000256" key="3">
    <source>
        <dbReference type="ARBA" id="ARBA00005035"/>
    </source>
</evidence>
<accession>A0A8I2YM45</accession>
<dbReference type="PANTHER" id="PTHR11525">
    <property type="entry name" value="FARNESYL-PYROPHOSPHATE SYNTHETASE"/>
    <property type="match status" value="1"/>
</dbReference>
<dbReference type="InterPro" id="IPR000092">
    <property type="entry name" value="Polyprenyl_synt"/>
</dbReference>
<dbReference type="GO" id="GO:0045337">
    <property type="term" value="P:farnesyl diphosphate biosynthetic process"/>
    <property type="evidence" value="ECO:0007669"/>
    <property type="project" value="TreeGrafter"/>
</dbReference>
<keyword evidence="9" id="KW-0479">Metal-binding</keyword>
<keyword evidence="18" id="KW-1185">Reference proteome</keyword>
<dbReference type="CDD" id="cd00685">
    <property type="entry name" value="Trans_IPPS_HT"/>
    <property type="match status" value="1"/>
</dbReference>
<evidence type="ECO:0000256" key="6">
    <source>
        <dbReference type="ARBA" id="ARBA00012833"/>
    </source>
</evidence>
<evidence type="ECO:0000256" key="11">
    <source>
        <dbReference type="ARBA" id="ARBA00023098"/>
    </source>
</evidence>
<dbReference type="FunFam" id="1.10.600.10:FF:000006">
    <property type="entry name" value="Farnesyl pyrophosphate synthase"/>
    <property type="match status" value="1"/>
</dbReference>
<dbReference type="EC" id="2.5.1.10" evidence="5"/>
<keyword evidence="10" id="KW-0460">Magnesium</keyword>
<keyword evidence="11" id="KW-0443">Lipid metabolism</keyword>
<reference evidence="17" key="1">
    <citation type="submission" date="2021-03" db="EMBL/GenBank/DDBJ databases">
        <title>Evolutionary innovations through gain and loss of genes in the ectomycorrhizal Boletales.</title>
        <authorList>
            <person name="Wu G."/>
            <person name="Miyauchi S."/>
            <person name="Morin E."/>
            <person name="Yang Z.-L."/>
            <person name="Xu J."/>
            <person name="Martin F.M."/>
        </authorList>
    </citation>
    <scope>NUCLEOTIDE SEQUENCE</scope>
    <source>
        <strain evidence="17">BR01</strain>
    </source>
</reference>
<evidence type="ECO:0000313" key="17">
    <source>
        <dbReference type="EMBL" id="KAG6373693.1"/>
    </source>
</evidence>
<comment type="pathway">
    <text evidence="3">Isoprenoid biosynthesis; farnesyl diphosphate biosynthesis; farnesyl diphosphate from geranyl diphosphate and isopentenyl diphosphate: step 1/1.</text>
</comment>
<protein>
    <recommendedName>
        <fullName evidence="15">(2E,6E)-farnesyl diphosphate synthase</fullName>
        <ecNumber evidence="6">2.5.1.1</ecNumber>
        <ecNumber evidence="5">2.5.1.10</ecNumber>
    </recommendedName>
    <alternativeName>
        <fullName evidence="14">Dimethylallyltranstransferase</fullName>
    </alternativeName>
    <alternativeName>
        <fullName evidence="13">Farnesyl diphosphate synthase</fullName>
    </alternativeName>
    <alternativeName>
        <fullName evidence="12">Geranyltranstransferase</fullName>
    </alternativeName>
</protein>
<dbReference type="Proteomes" id="UP000683000">
    <property type="component" value="Unassembled WGS sequence"/>
</dbReference>
<evidence type="ECO:0000256" key="5">
    <source>
        <dbReference type="ARBA" id="ARBA00012439"/>
    </source>
</evidence>
<evidence type="ECO:0000256" key="8">
    <source>
        <dbReference type="ARBA" id="ARBA00022679"/>
    </source>
</evidence>
<dbReference type="GO" id="GO:0005737">
    <property type="term" value="C:cytoplasm"/>
    <property type="evidence" value="ECO:0007669"/>
    <property type="project" value="TreeGrafter"/>
</dbReference>
<evidence type="ECO:0000256" key="10">
    <source>
        <dbReference type="ARBA" id="ARBA00022842"/>
    </source>
</evidence>
<dbReference type="InterPro" id="IPR039702">
    <property type="entry name" value="FPS1-like"/>
</dbReference>
<comment type="pathway">
    <text evidence="2">Isoprenoid biosynthesis; geranyl diphosphate biosynthesis; geranyl diphosphate from dimethylallyl diphosphate and isopentenyl diphosphate: step 1/1.</text>
</comment>
<gene>
    <name evidence="17" type="ORF">JVT61DRAFT_6366</name>
</gene>
<comment type="caution">
    <text evidence="17">The sequence shown here is derived from an EMBL/GenBank/DDBJ whole genome shotgun (WGS) entry which is preliminary data.</text>
</comment>
<dbReference type="EC" id="2.5.1.1" evidence="6"/>
<evidence type="ECO:0000256" key="16">
    <source>
        <dbReference type="RuleBase" id="RU004466"/>
    </source>
</evidence>
<organism evidence="17 18">
    <name type="scientific">Boletus reticuloceps</name>
    <dbReference type="NCBI Taxonomy" id="495285"/>
    <lineage>
        <taxon>Eukaryota</taxon>
        <taxon>Fungi</taxon>
        <taxon>Dikarya</taxon>
        <taxon>Basidiomycota</taxon>
        <taxon>Agaricomycotina</taxon>
        <taxon>Agaricomycetes</taxon>
        <taxon>Agaricomycetidae</taxon>
        <taxon>Boletales</taxon>
        <taxon>Boletineae</taxon>
        <taxon>Boletaceae</taxon>
        <taxon>Boletoideae</taxon>
        <taxon>Boletus</taxon>
    </lineage>
</organism>
<dbReference type="GO" id="GO:0004161">
    <property type="term" value="F:dimethylallyltranstransferase activity"/>
    <property type="evidence" value="ECO:0007669"/>
    <property type="project" value="UniProtKB-EC"/>
</dbReference>
<comment type="cofactor">
    <cofactor evidence="1">
        <name>Mg(2+)</name>
        <dbReference type="ChEBI" id="CHEBI:18420"/>
    </cofactor>
</comment>
<name>A0A8I2YM45_9AGAM</name>
<keyword evidence="8 16" id="KW-0808">Transferase</keyword>
<dbReference type="Pfam" id="PF00348">
    <property type="entry name" value="polyprenyl_synt"/>
    <property type="match status" value="1"/>
</dbReference>
<dbReference type="InterPro" id="IPR033749">
    <property type="entry name" value="Polyprenyl_synt_CS"/>
</dbReference>
<evidence type="ECO:0000256" key="14">
    <source>
        <dbReference type="ARBA" id="ARBA00032448"/>
    </source>
</evidence>
<evidence type="ECO:0000256" key="15">
    <source>
        <dbReference type="ARBA" id="ARBA00032873"/>
    </source>
</evidence>
<dbReference type="OrthoDB" id="10257492at2759"/>
<proteinExistence type="inferred from homology"/>
<evidence type="ECO:0000256" key="1">
    <source>
        <dbReference type="ARBA" id="ARBA00001946"/>
    </source>
</evidence>
<dbReference type="GO" id="GO:0046872">
    <property type="term" value="F:metal ion binding"/>
    <property type="evidence" value="ECO:0007669"/>
    <property type="project" value="UniProtKB-KW"/>
</dbReference>
<dbReference type="PROSITE" id="PS00444">
    <property type="entry name" value="POLYPRENYL_SYNTHASE_2"/>
    <property type="match status" value="1"/>
</dbReference>
<dbReference type="GO" id="GO:0004337">
    <property type="term" value="F:(2E,6E)-farnesyl diphosphate synthase activity"/>
    <property type="evidence" value="ECO:0007669"/>
    <property type="project" value="UniProtKB-EC"/>
</dbReference>
<dbReference type="SFLD" id="SFLDS00005">
    <property type="entry name" value="Isoprenoid_Synthase_Type_I"/>
    <property type="match status" value="1"/>
</dbReference>
<evidence type="ECO:0000256" key="9">
    <source>
        <dbReference type="ARBA" id="ARBA00022723"/>
    </source>
</evidence>
<evidence type="ECO:0000256" key="4">
    <source>
        <dbReference type="ARBA" id="ARBA00006706"/>
    </source>
</evidence>
<evidence type="ECO:0000256" key="13">
    <source>
        <dbReference type="ARBA" id="ARBA00032424"/>
    </source>
</evidence>
<dbReference type="EMBL" id="JAGFBS010000021">
    <property type="protein sequence ID" value="KAG6373693.1"/>
    <property type="molecule type" value="Genomic_DNA"/>
</dbReference>
<evidence type="ECO:0000256" key="12">
    <source>
        <dbReference type="ARBA" id="ARBA00032380"/>
    </source>
</evidence>
<dbReference type="InterPro" id="IPR008949">
    <property type="entry name" value="Isoprenoid_synthase_dom_sf"/>
</dbReference>
<dbReference type="Gene3D" id="1.10.600.10">
    <property type="entry name" value="Farnesyl Diphosphate Synthase"/>
    <property type="match status" value="1"/>
</dbReference>
<evidence type="ECO:0000256" key="7">
    <source>
        <dbReference type="ARBA" id="ARBA00022516"/>
    </source>
</evidence>
<dbReference type="PROSITE" id="PS00723">
    <property type="entry name" value="POLYPRENYL_SYNTHASE_1"/>
    <property type="match status" value="1"/>
</dbReference>
<comment type="similarity">
    <text evidence="4 16">Belongs to the FPP/GGPP synthase family.</text>
</comment>
<evidence type="ECO:0000313" key="18">
    <source>
        <dbReference type="Proteomes" id="UP000683000"/>
    </source>
</evidence>
<keyword evidence="7" id="KW-0444">Lipid biosynthesis</keyword>
<dbReference type="SUPFAM" id="SSF48576">
    <property type="entry name" value="Terpenoid synthases"/>
    <property type="match status" value="1"/>
</dbReference>
<evidence type="ECO:0000256" key="2">
    <source>
        <dbReference type="ARBA" id="ARBA00004932"/>
    </source>
</evidence>
<dbReference type="AlphaFoldDB" id="A0A8I2YM45"/>